<evidence type="ECO:0000256" key="1">
    <source>
        <dbReference type="SAM" id="MobiDB-lite"/>
    </source>
</evidence>
<comment type="caution">
    <text evidence="2">The sequence shown here is derived from an EMBL/GenBank/DDBJ whole genome shotgun (WGS) entry which is preliminary data.</text>
</comment>
<dbReference type="EMBL" id="CAJVPJ010006827">
    <property type="protein sequence ID" value="CAG8671310.1"/>
    <property type="molecule type" value="Genomic_DNA"/>
</dbReference>
<sequence length="61" mass="6912">LGVSTVITPVRRSARVRKRYEEVENDGERQIAKLLEDNGYAYVPNPALPPSKKANRKTDDE</sequence>
<dbReference type="AlphaFoldDB" id="A0A9N9HBA5"/>
<keyword evidence="3" id="KW-1185">Reference proteome</keyword>
<reference evidence="2" key="1">
    <citation type="submission" date="2021-06" db="EMBL/GenBank/DDBJ databases">
        <authorList>
            <person name="Kallberg Y."/>
            <person name="Tangrot J."/>
            <person name="Rosling A."/>
        </authorList>
    </citation>
    <scope>NUCLEOTIDE SEQUENCE</scope>
    <source>
        <strain evidence="2">IA702</strain>
    </source>
</reference>
<accession>A0A9N9HBA5</accession>
<feature type="region of interest" description="Disordered" evidence="1">
    <location>
        <begin position="40"/>
        <end position="61"/>
    </location>
</feature>
<feature type="non-terminal residue" evidence="2">
    <location>
        <position position="1"/>
    </location>
</feature>
<evidence type="ECO:0000313" key="3">
    <source>
        <dbReference type="Proteomes" id="UP000789572"/>
    </source>
</evidence>
<name>A0A9N9HBA5_9GLOM</name>
<dbReference type="OrthoDB" id="5600312at2759"/>
<organism evidence="2 3">
    <name type="scientific">Paraglomus occultum</name>
    <dbReference type="NCBI Taxonomy" id="144539"/>
    <lineage>
        <taxon>Eukaryota</taxon>
        <taxon>Fungi</taxon>
        <taxon>Fungi incertae sedis</taxon>
        <taxon>Mucoromycota</taxon>
        <taxon>Glomeromycotina</taxon>
        <taxon>Glomeromycetes</taxon>
        <taxon>Paraglomerales</taxon>
        <taxon>Paraglomeraceae</taxon>
        <taxon>Paraglomus</taxon>
    </lineage>
</organism>
<gene>
    <name evidence="2" type="ORF">POCULU_LOCUS10985</name>
</gene>
<protein>
    <submittedName>
        <fullName evidence="2">9717_t:CDS:1</fullName>
    </submittedName>
</protein>
<proteinExistence type="predicted"/>
<dbReference type="Proteomes" id="UP000789572">
    <property type="component" value="Unassembled WGS sequence"/>
</dbReference>
<evidence type="ECO:0000313" key="2">
    <source>
        <dbReference type="EMBL" id="CAG8671310.1"/>
    </source>
</evidence>